<organism evidence="2 3">
    <name type="scientific">Labrys monachus</name>
    <dbReference type="NCBI Taxonomy" id="217067"/>
    <lineage>
        <taxon>Bacteria</taxon>
        <taxon>Pseudomonadati</taxon>
        <taxon>Pseudomonadota</taxon>
        <taxon>Alphaproteobacteria</taxon>
        <taxon>Hyphomicrobiales</taxon>
        <taxon>Xanthobacteraceae</taxon>
        <taxon>Labrys</taxon>
    </lineage>
</organism>
<dbReference type="RefSeq" id="WP_307423989.1">
    <property type="nucleotide sequence ID" value="NZ_JAUSVK010000001.1"/>
</dbReference>
<reference evidence="2 3" key="1">
    <citation type="submission" date="2023-07" db="EMBL/GenBank/DDBJ databases">
        <title>Genomic Encyclopedia of Type Strains, Phase IV (KMG-IV): sequencing the most valuable type-strain genomes for metagenomic binning, comparative biology and taxonomic classification.</title>
        <authorList>
            <person name="Goeker M."/>
        </authorList>
    </citation>
    <scope>NUCLEOTIDE SEQUENCE [LARGE SCALE GENOMIC DNA]</scope>
    <source>
        <strain evidence="2 3">DSM 5896</strain>
    </source>
</reference>
<dbReference type="EMBL" id="JAUSVK010000001">
    <property type="protein sequence ID" value="MDQ0391526.1"/>
    <property type="molecule type" value="Genomic_DNA"/>
</dbReference>
<evidence type="ECO:0000313" key="2">
    <source>
        <dbReference type="EMBL" id="MDQ0391526.1"/>
    </source>
</evidence>
<protein>
    <recommendedName>
        <fullName evidence="4">Homogentisate 1,2-dioxygenase</fullName>
    </recommendedName>
</protein>
<accession>A0ABU0FA78</accession>
<dbReference type="Proteomes" id="UP001237448">
    <property type="component" value="Unassembled WGS sequence"/>
</dbReference>
<feature type="signal peptide" evidence="1">
    <location>
        <begin position="1"/>
        <end position="24"/>
    </location>
</feature>
<gene>
    <name evidence="2" type="ORF">J3R73_001318</name>
</gene>
<keyword evidence="3" id="KW-1185">Reference proteome</keyword>
<comment type="caution">
    <text evidence="2">The sequence shown here is derived from an EMBL/GenBank/DDBJ whole genome shotgun (WGS) entry which is preliminary data.</text>
</comment>
<sequence length="168" mass="17043">MRKAWVVISLAVSVGTGAAWPATADEAACATFKWPMAREQAWLQAAHPALATGGTLPVANGAFSLALSPVESVSFGVAPYHKPPAGTFGAAVSTTVEHDGMYQVTLSGEGWIDVVQAGKSIKSAGYSGVKGCPGMRKSVRFDLKAGPATIEVSGVKASAIDVAVGPAT</sequence>
<evidence type="ECO:0008006" key="4">
    <source>
        <dbReference type="Google" id="ProtNLM"/>
    </source>
</evidence>
<evidence type="ECO:0000256" key="1">
    <source>
        <dbReference type="SAM" id="SignalP"/>
    </source>
</evidence>
<evidence type="ECO:0000313" key="3">
    <source>
        <dbReference type="Proteomes" id="UP001237448"/>
    </source>
</evidence>
<proteinExistence type="predicted"/>
<keyword evidence="1" id="KW-0732">Signal</keyword>
<feature type="chain" id="PRO_5045527805" description="Homogentisate 1,2-dioxygenase" evidence="1">
    <location>
        <begin position="25"/>
        <end position="168"/>
    </location>
</feature>
<name>A0ABU0FA78_9HYPH</name>